<dbReference type="Proteomes" id="UP000183995">
    <property type="component" value="Unassembled WGS sequence"/>
</dbReference>
<evidence type="ECO:0000259" key="3">
    <source>
        <dbReference type="SMART" id="SM00382"/>
    </source>
</evidence>
<dbReference type="InterPro" id="IPR014217">
    <property type="entry name" value="Spore_III_AA"/>
</dbReference>
<dbReference type="STRING" id="1123282.SAMN02745823_02341"/>
<dbReference type="InterPro" id="IPR003593">
    <property type="entry name" value="AAA+_ATPase"/>
</dbReference>
<dbReference type="Pfam" id="PF19568">
    <property type="entry name" value="Spore_III_AA"/>
    <property type="match status" value="1"/>
</dbReference>
<keyword evidence="2" id="KW-0067">ATP-binding</keyword>
<reference evidence="4 5" key="1">
    <citation type="submission" date="2016-11" db="EMBL/GenBank/DDBJ databases">
        <authorList>
            <person name="Jaros S."/>
            <person name="Januszkiewicz K."/>
            <person name="Wedrychowicz H."/>
        </authorList>
    </citation>
    <scope>NUCLEOTIDE SEQUENCE [LARGE SCALE GENOMIC DNA]</scope>
    <source>
        <strain evidence="4 5">DSM 10068</strain>
    </source>
</reference>
<accession>A0A1M5Y8P2</accession>
<name>A0A1M5Y8P2_9FIRM</name>
<dbReference type="InterPro" id="IPR027417">
    <property type="entry name" value="P-loop_NTPase"/>
</dbReference>
<evidence type="ECO:0000256" key="2">
    <source>
        <dbReference type="ARBA" id="ARBA00022840"/>
    </source>
</evidence>
<dbReference type="GO" id="GO:0005524">
    <property type="term" value="F:ATP binding"/>
    <property type="evidence" value="ECO:0007669"/>
    <property type="project" value="UniProtKB-KW"/>
</dbReference>
<protein>
    <submittedName>
        <fullName evidence="4">Stage III sporulation protein AA</fullName>
    </submittedName>
</protein>
<dbReference type="Gene3D" id="3.40.50.300">
    <property type="entry name" value="P-loop containing nucleotide triphosphate hydrolases"/>
    <property type="match status" value="1"/>
</dbReference>
<keyword evidence="1" id="KW-0547">Nucleotide-binding</keyword>
<dbReference type="PANTHER" id="PTHR20953">
    <property type="entry name" value="KINASE-RELATED"/>
    <property type="match status" value="1"/>
</dbReference>
<dbReference type="SUPFAM" id="SSF52540">
    <property type="entry name" value="P-loop containing nucleoside triphosphate hydrolases"/>
    <property type="match status" value="1"/>
</dbReference>
<sequence>MADMVEQVSRYDGAVLLLPLQLRDAARRVLRDDRARAEELRLRVGRPMSLVLPAGEVSLGGEKITKRDLDGVLDIATGASAYAARDSVRSGYLTVRGGYRIGLCGTALMKDGEIAGFRSLSSAAIRISREVIGVARGLVRDVAPGGQLRPTLIISPPGRGKTTLLRDLVRLLSSGDEELGLRPMRVALADERSEVAAVFDGMPQMDVGGCTDVLDGCPKAAAVMMMLRAMNPQVIALDEITAPEDIAAMESAANCGVCLVATAHADDLDDLVRRPLYRRLLDDAVFEKAVFIGKSGEERTYTVRDLEAAQ</sequence>
<organism evidence="4 5">
    <name type="scientific">Sporobacter termitidis DSM 10068</name>
    <dbReference type="NCBI Taxonomy" id="1123282"/>
    <lineage>
        <taxon>Bacteria</taxon>
        <taxon>Bacillati</taxon>
        <taxon>Bacillota</taxon>
        <taxon>Clostridia</taxon>
        <taxon>Eubacteriales</taxon>
        <taxon>Oscillospiraceae</taxon>
        <taxon>Sporobacter</taxon>
    </lineage>
</organism>
<dbReference type="EMBL" id="FQXV01000007">
    <property type="protein sequence ID" value="SHI08342.1"/>
    <property type="molecule type" value="Genomic_DNA"/>
</dbReference>
<gene>
    <name evidence="4" type="ORF">SAMN02745823_02341</name>
</gene>
<proteinExistence type="predicted"/>
<dbReference type="NCBIfam" id="TIGR02858">
    <property type="entry name" value="spore_III_AA"/>
    <property type="match status" value="1"/>
</dbReference>
<feature type="domain" description="AAA+ ATPase" evidence="3">
    <location>
        <begin position="147"/>
        <end position="286"/>
    </location>
</feature>
<evidence type="ECO:0000313" key="5">
    <source>
        <dbReference type="Proteomes" id="UP000183995"/>
    </source>
</evidence>
<dbReference type="OrthoDB" id="9768243at2"/>
<evidence type="ECO:0000313" key="4">
    <source>
        <dbReference type="EMBL" id="SHI08342.1"/>
    </source>
</evidence>
<dbReference type="RefSeq" id="WP_143162330.1">
    <property type="nucleotide sequence ID" value="NZ_FQXV01000007.1"/>
</dbReference>
<dbReference type="PANTHER" id="PTHR20953:SF3">
    <property type="entry name" value="P-LOOP CONTAINING NUCLEOSIDE TRIPHOSPHATE HYDROLASES SUPERFAMILY PROTEIN"/>
    <property type="match status" value="1"/>
</dbReference>
<dbReference type="InterPro" id="IPR045735">
    <property type="entry name" value="Spore_III_AA_AAA+_ATPase"/>
</dbReference>
<dbReference type="AlphaFoldDB" id="A0A1M5Y8P2"/>
<evidence type="ECO:0000256" key="1">
    <source>
        <dbReference type="ARBA" id="ARBA00022741"/>
    </source>
</evidence>
<keyword evidence="5" id="KW-1185">Reference proteome</keyword>
<dbReference type="SMART" id="SM00382">
    <property type="entry name" value="AAA"/>
    <property type="match status" value="1"/>
</dbReference>